<name>A0A835HCC6_9MAGN</name>
<dbReference type="Proteomes" id="UP000631114">
    <property type="component" value="Unassembled WGS sequence"/>
</dbReference>
<evidence type="ECO:0000259" key="3">
    <source>
        <dbReference type="PROSITE" id="PS50011"/>
    </source>
</evidence>
<reference evidence="4 5" key="1">
    <citation type="submission" date="2020-10" db="EMBL/GenBank/DDBJ databases">
        <title>The Coptis chinensis genome and diversification of protoberbering-type alkaloids.</title>
        <authorList>
            <person name="Wang B."/>
            <person name="Shu S."/>
            <person name="Song C."/>
            <person name="Liu Y."/>
        </authorList>
    </citation>
    <scope>NUCLEOTIDE SEQUENCE [LARGE SCALE GENOMIC DNA]</scope>
    <source>
        <strain evidence="4">HL-2020</strain>
        <tissue evidence="4">Leaf</tissue>
    </source>
</reference>
<keyword evidence="1" id="KW-0175">Coiled coil</keyword>
<dbReference type="InterPro" id="IPR052751">
    <property type="entry name" value="Plant_MAPKKK"/>
</dbReference>
<dbReference type="Gene3D" id="1.10.510.10">
    <property type="entry name" value="Transferase(Phosphotransferase) domain 1"/>
    <property type="match status" value="1"/>
</dbReference>
<feature type="compositionally biased region" description="Acidic residues" evidence="2">
    <location>
        <begin position="477"/>
        <end position="486"/>
    </location>
</feature>
<comment type="caution">
    <text evidence="4">The sequence shown here is derived from an EMBL/GenBank/DDBJ whole genome shotgun (WGS) entry which is preliminary data.</text>
</comment>
<dbReference type="PANTHER" id="PTHR48011:SF55">
    <property type="entry name" value="PROTEIN KINASE DOMAIN-CONTAINING PROTEIN"/>
    <property type="match status" value="1"/>
</dbReference>
<dbReference type="GO" id="GO:0007165">
    <property type="term" value="P:signal transduction"/>
    <property type="evidence" value="ECO:0007669"/>
    <property type="project" value="TreeGrafter"/>
</dbReference>
<accession>A0A835HCC6</accession>
<dbReference type="GO" id="GO:0005524">
    <property type="term" value="F:ATP binding"/>
    <property type="evidence" value="ECO:0007669"/>
    <property type="project" value="InterPro"/>
</dbReference>
<dbReference type="InterPro" id="IPR011009">
    <property type="entry name" value="Kinase-like_dom_sf"/>
</dbReference>
<keyword evidence="5" id="KW-1185">Reference proteome</keyword>
<dbReference type="PANTHER" id="PTHR48011">
    <property type="entry name" value="CCR4-NOT TRANSCRIPTIONAL COMPLEX SUBUNIT CAF120-RELATED"/>
    <property type="match status" value="1"/>
</dbReference>
<organism evidence="4 5">
    <name type="scientific">Coptis chinensis</name>
    <dbReference type="NCBI Taxonomy" id="261450"/>
    <lineage>
        <taxon>Eukaryota</taxon>
        <taxon>Viridiplantae</taxon>
        <taxon>Streptophyta</taxon>
        <taxon>Embryophyta</taxon>
        <taxon>Tracheophyta</taxon>
        <taxon>Spermatophyta</taxon>
        <taxon>Magnoliopsida</taxon>
        <taxon>Ranunculales</taxon>
        <taxon>Ranunculaceae</taxon>
        <taxon>Coptidoideae</taxon>
        <taxon>Coptis</taxon>
    </lineage>
</organism>
<evidence type="ECO:0000256" key="1">
    <source>
        <dbReference type="SAM" id="Coils"/>
    </source>
</evidence>
<gene>
    <name evidence="4" type="ORF">IFM89_021900</name>
</gene>
<feature type="domain" description="Protein kinase" evidence="3">
    <location>
        <begin position="1"/>
        <end position="68"/>
    </location>
</feature>
<dbReference type="InterPro" id="IPR000719">
    <property type="entry name" value="Prot_kinase_dom"/>
</dbReference>
<dbReference type="GO" id="GO:0004672">
    <property type="term" value="F:protein kinase activity"/>
    <property type="evidence" value="ECO:0007669"/>
    <property type="project" value="InterPro"/>
</dbReference>
<feature type="region of interest" description="Disordered" evidence="2">
    <location>
        <begin position="473"/>
        <end position="498"/>
    </location>
</feature>
<sequence>MLTGEDAWSFDVEYDSEDSLMSRIGYSDELPSIPSSLSTEARDFVNRCLVKNTAHRWSVDELLSHPFLAVDNKKDGAEEKSRGKAEHRVILSPRTPLQPKWWISISSTDATYRVAASTEDLKLKDEKKRKITDEIKEDNKEKEVVEEVTKGEAALGEVLRPRTPLVPNDWWLSFGSLHTIYRPKAASKAAQFEVGKRRRVANEVKEEDLKVELEVIQMKVRNFEFAGLSLNVLSHELVLTKELGVEYLNSLIKLYAEQLFLMNCHSDRHTVMVTVGDVVLNLVASDIDACLEELLSDCIPCEFQEQTSNEANVILTAVPRGCEISHLRTWISPSSNVYPWRVADTPDRTQVTGAQTAVEATTQTTTQVVLVNGDTTNAWGDTTTTDTTNAWWRQKNKQAEGTNAERAGVLVEQNRASEAVVERVEATIDIAVKELFQELKQQPKLWRSQNQNMIDSDNDVGTADNEVFYDVNKSVDGDVDNGEDPGVDNTLRRKGERL</sequence>
<protein>
    <recommendedName>
        <fullName evidence="3">Protein kinase domain-containing protein</fullName>
    </recommendedName>
</protein>
<evidence type="ECO:0000256" key="2">
    <source>
        <dbReference type="SAM" id="MobiDB-lite"/>
    </source>
</evidence>
<dbReference type="SUPFAM" id="SSF56112">
    <property type="entry name" value="Protein kinase-like (PK-like)"/>
    <property type="match status" value="1"/>
</dbReference>
<dbReference type="EMBL" id="JADFTS010000007">
    <property type="protein sequence ID" value="KAF9597815.1"/>
    <property type="molecule type" value="Genomic_DNA"/>
</dbReference>
<evidence type="ECO:0000313" key="4">
    <source>
        <dbReference type="EMBL" id="KAF9597815.1"/>
    </source>
</evidence>
<evidence type="ECO:0000313" key="5">
    <source>
        <dbReference type="Proteomes" id="UP000631114"/>
    </source>
</evidence>
<proteinExistence type="predicted"/>
<dbReference type="AlphaFoldDB" id="A0A835HCC6"/>
<feature type="coiled-coil region" evidence="1">
    <location>
        <begin position="121"/>
        <end position="148"/>
    </location>
</feature>
<dbReference type="PROSITE" id="PS50011">
    <property type="entry name" value="PROTEIN_KINASE_DOM"/>
    <property type="match status" value="1"/>
</dbReference>